<reference evidence="1 2" key="1">
    <citation type="submission" date="2017-11" db="EMBL/GenBank/DDBJ databases">
        <title>Draft genome of actinobacteria isolated from guarana (Paullinia cupana (Mart.) Ducke.</title>
        <authorList>
            <person name="Siqueira K.A."/>
            <person name="Liotti R.G."/>
            <person name="Mendes T.A.O."/>
            <person name="Soares M.A."/>
        </authorList>
    </citation>
    <scope>NUCLEOTIDE SEQUENCE [LARGE SCALE GENOMIC DNA]</scope>
    <source>
        <strain evidence="1 2">193</strain>
    </source>
</reference>
<protein>
    <submittedName>
        <fullName evidence="1">Uncharacterized protein</fullName>
    </submittedName>
</protein>
<dbReference type="AlphaFoldDB" id="A0A3M0HXE5"/>
<dbReference type="OrthoDB" id="4328863at2"/>
<organism evidence="1 2">
    <name type="scientific">Streptomyces shenzhenensis</name>
    <dbReference type="NCBI Taxonomy" id="943815"/>
    <lineage>
        <taxon>Bacteria</taxon>
        <taxon>Bacillati</taxon>
        <taxon>Actinomycetota</taxon>
        <taxon>Actinomycetes</taxon>
        <taxon>Kitasatosporales</taxon>
        <taxon>Streptomycetaceae</taxon>
        <taxon>Streptomyces</taxon>
    </lineage>
</organism>
<evidence type="ECO:0000313" key="2">
    <source>
        <dbReference type="Proteomes" id="UP000270471"/>
    </source>
</evidence>
<name>A0A3M0HXE5_9ACTN</name>
<sequence>MTVQMDGTPPGTQGRYGLCHWCRQFADDIRLVQVVEAGSGPCTAGNLFACGRCRKAHGLVPFADQP</sequence>
<comment type="caution">
    <text evidence="1">The sequence shown here is derived from an EMBL/GenBank/DDBJ whole genome shotgun (WGS) entry which is preliminary data.</text>
</comment>
<dbReference type="RefSeq" id="WP_121893848.1">
    <property type="nucleotide sequence ID" value="NZ_PENI01000032.1"/>
</dbReference>
<evidence type="ECO:0000313" key="1">
    <source>
        <dbReference type="EMBL" id="RMB81265.1"/>
    </source>
</evidence>
<dbReference type="EMBL" id="PENI01000032">
    <property type="protein sequence ID" value="RMB81265.1"/>
    <property type="molecule type" value="Genomic_DNA"/>
</dbReference>
<gene>
    <name evidence="1" type="ORF">CTZ28_35250</name>
</gene>
<keyword evidence="2" id="KW-1185">Reference proteome</keyword>
<dbReference type="Proteomes" id="UP000270471">
    <property type="component" value="Unassembled WGS sequence"/>
</dbReference>
<proteinExistence type="predicted"/>
<accession>A0A3M0HXE5</accession>